<dbReference type="Pfam" id="PF09011">
    <property type="entry name" value="HMG_box_2"/>
    <property type="match status" value="1"/>
</dbReference>
<dbReference type="EMBL" id="VXIV02002500">
    <property type="protein sequence ID" value="KAF6025065.1"/>
    <property type="molecule type" value="Genomic_DNA"/>
</dbReference>
<dbReference type="PANTHER" id="PTHR48112:SF32">
    <property type="entry name" value="HIGH MOBILITY GROUP PROTEIN B3"/>
    <property type="match status" value="1"/>
</dbReference>
<dbReference type="Pfam" id="PF00505">
    <property type="entry name" value="HMG_box"/>
    <property type="match status" value="1"/>
</dbReference>
<feature type="domain" description="HMG box" evidence="8">
    <location>
        <begin position="100"/>
        <end position="166"/>
    </location>
</feature>
<dbReference type="CDD" id="cd21978">
    <property type="entry name" value="HMG-box_HMGB_rpt1"/>
    <property type="match status" value="1"/>
</dbReference>
<evidence type="ECO:0000256" key="7">
    <source>
        <dbReference type="SAM" id="MobiDB-lite"/>
    </source>
</evidence>
<comment type="subcellular location">
    <subcellularLocation>
        <location evidence="1">Nucleus</location>
    </subcellularLocation>
</comment>
<dbReference type="InterPro" id="IPR050342">
    <property type="entry name" value="HMGB"/>
</dbReference>
<dbReference type="OrthoDB" id="1919336at2759"/>
<feature type="region of interest" description="Disordered" evidence="7">
    <location>
        <begin position="76"/>
        <end position="99"/>
    </location>
</feature>
<dbReference type="FunFam" id="1.10.30.10:FF:000006">
    <property type="entry name" value="High mobility group protein B1"/>
    <property type="match status" value="1"/>
</dbReference>
<evidence type="ECO:0000256" key="2">
    <source>
        <dbReference type="ARBA" id="ARBA00008774"/>
    </source>
</evidence>
<accession>A0A7J7JG37</accession>
<gene>
    <name evidence="9" type="ORF">EB796_016624</name>
</gene>
<dbReference type="Gene3D" id="1.10.30.10">
    <property type="entry name" value="High mobility group box domain"/>
    <property type="match status" value="2"/>
</dbReference>
<dbReference type="GO" id="GO:0003677">
    <property type="term" value="F:DNA binding"/>
    <property type="evidence" value="ECO:0007669"/>
    <property type="project" value="UniProtKB-UniRule"/>
</dbReference>
<reference evidence="9" key="1">
    <citation type="submission" date="2020-06" db="EMBL/GenBank/DDBJ databases">
        <title>Draft genome of Bugula neritina, a colonial animal packing powerful symbionts and potential medicines.</title>
        <authorList>
            <person name="Rayko M."/>
        </authorList>
    </citation>
    <scope>NUCLEOTIDE SEQUENCE [LARGE SCALE GENOMIC DNA]</scope>
    <source>
        <strain evidence="9">Kwan_BN1</strain>
    </source>
</reference>
<keyword evidence="5 6" id="KW-0539">Nucleus</keyword>
<dbReference type="SMART" id="SM00398">
    <property type="entry name" value="HMG"/>
    <property type="match status" value="2"/>
</dbReference>
<dbReference type="AlphaFoldDB" id="A0A7J7JG37"/>
<dbReference type="InterPro" id="IPR036910">
    <property type="entry name" value="HMG_box_dom_sf"/>
</dbReference>
<evidence type="ECO:0000256" key="4">
    <source>
        <dbReference type="ARBA" id="ARBA00023125"/>
    </source>
</evidence>
<feature type="DNA-binding region" description="HMG box" evidence="6">
    <location>
        <begin position="100"/>
        <end position="166"/>
    </location>
</feature>
<dbReference type="Proteomes" id="UP000593567">
    <property type="component" value="Unassembled WGS sequence"/>
</dbReference>
<evidence type="ECO:0000313" key="9">
    <source>
        <dbReference type="EMBL" id="KAF6025065.1"/>
    </source>
</evidence>
<dbReference type="PRINTS" id="PR00886">
    <property type="entry name" value="HIGHMOBLTY12"/>
</dbReference>
<evidence type="ECO:0000259" key="8">
    <source>
        <dbReference type="PROSITE" id="PS50118"/>
    </source>
</evidence>
<comment type="caution">
    <text evidence="9">The sequence shown here is derived from an EMBL/GenBank/DDBJ whole genome shotgun (WGS) entry which is preliminary data.</text>
</comment>
<evidence type="ECO:0000313" key="10">
    <source>
        <dbReference type="Proteomes" id="UP000593567"/>
    </source>
</evidence>
<dbReference type="SUPFAM" id="SSF47095">
    <property type="entry name" value="HMG-box"/>
    <property type="match status" value="2"/>
</dbReference>
<feature type="region of interest" description="Disordered" evidence="7">
    <location>
        <begin position="170"/>
        <end position="190"/>
    </location>
</feature>
<comment type="similarity">
    <text evidence="2">Belongs to the HMGB family.</text>
</comment>
<name>A0A7J7JG37_BUGNE</name>
<keyword evidence="4 6" id="KW-0238">DNA-binding</keyword>
<proteinExistence type="inferred from homology"/>
<sequence length="190" mass="21614">MPPKRDNNKPKGALNSYAAFVQVCRDEHKRKHPEDQIVFAEFSKKCAERWRSMKDKEKKRFEDIAAKDKARYQREMAGYIPPAGEGGSSRKRQKKDPNAPKRALSAFFFFCGEFRASIKAEHPDYNVGEIAKELGKRWEKVTDKSKYEGQAAADKVRYEKAMAAYNKGVAAAKKAKEEVPSDDESDAESD</sequence>
<feature type="compositionally biased region" description="Acidic residues" evidence="7">
    <location>
        <begin position="180"/>
        <end position="190"/>
    </location>
</feature>
<evidence type="ECO:0000256" key="5">
    <source>
        <dbReference type="ARBA" id="ARBA00023242"/>
    </source>
</evidence>
<feature type="DNA-binding region" description="HMG box" evidence="6">
    <location>
        <begin position="10"/>
        <end position="80"/>
    </location>
</feature>
<protein>
    <submittedName>
        <fullName evidence="9">Dsp1</fullName>
    </submittedName>
</protein>
<evidence type="ECO:0000256" key="1">
    <source>
        <dbReference type="ARBA" id="ARBA00004123"/>
    </source>
</evidence>
<keyword evidence="3" id="KW-0677">Repeat</keyword>
<dbReference type="PROSITE" id="PS50118">
    <property type="entry name" value="HMG_BOX_2"/>
    <property type="match status" value="2"/>
</dbReference>
<organism evidence="9 10">
    <name type="scientific">Bugula neritina</name>
    <name type="common">Brown bryozoan</name>
    <name type="synonym">Sertularia neritina</name>
    <dbReference type="NCBI Taxonomy" id="10212"/>
    <lineage>
        <taxon>Eukaryota</taxon>
        <taxon>Metazoa</taxon>
        <taxon>Spiralia</taxon>
        <taxon>Lophotrochozoa</taxon>
        <taxon>Bryozoa</taxon>
        <taxon>Gymnolaemata</taxon>
        <taxon>Cheilostomatida</taxon>
        <taxon>Flustrina</taxon>
        <taxon>Buguloidea</taxon>
        <taxon>Bugulidae</taxon>
        <taxon>Bugula</taxon>
    </lineage>
</organism>
<keyword evidence="10" id="KW-1185">Reference proteome</keyword>
<evidence type="ECO:0000256" key="6">
    <source>
        <dbReference type="PROSITE-ProRule" id="PRU00267"/>
    </source>
</evidence>
<dbReference type="InterPro" id="IPR009071">
    <property type="entry name" value="HMG_box_dom"/>
</dbReference>
<feature type="domain" description="HMG box" evidence="8">
    <location>
        <begin position="10"/>
        <end position="80"/>
    </location>
</feature>
<evidence type="ECO:0000256" key="3">
    <source>
        <dbReference type="ARBA" id="ARBA00022737"/>
    </source>
</evidence>
<dbReference type="GO" id="GO:0005634">
    <property type="term" value="C:nucleus"/>
    <property type="evidence" value="ECO:0007669"/>
    <property type="project" value="UniProtKB-SubCell"/>
</dbReference>
<dbReference type="PANTHER" id="PTHR48112">
    <property type="entry name" value="HIGH MOBILITY GROUP PROTEIN DSP1"/>
    <property type="match status" value="1"/>
</dbReference>
<dbReference type="FunFam" id="1.10.30.10:FF:000016">
    <property type="entry name" value="FACT complex subunit SSRP1"/>
    <property type="match status" value="1"/>
</dbReference>